<evidence type="ECO:0000256" key="6">
    <source>
        <dbReference type="ARBA" id="ARBA00022777"/>
    </source>
</evidence>
<dbReference type="Gene3D" id="1.10.287.130">
    <property type="match status" value="1"/>
</dbReference>
<dbReference type="SUPFAM" id="SSF55874">
    <property type="entry name" value="ATPase domain of HSP90 chaperone/DNA topoisomerase II/histidine kinase"/>
    <property type="match status" value="1"/>
</dbReference>
<reference evidence="11" key="1">
    <citation type="journal article" date="2019" name="Int. J. Syst. Evol. Microbiol.">
        <title>The Global Catalogue of Microorganisms (GCM) 10K type strain sequencing project: providing services to taxonomists for standard genome sequencing and annotation.</title>
        <authorList>
            <consortium name="The Broad Institute Genomics Platform"/>
            <consortium name="The Broad Institute Genome Sequencing Center for Infectious Disease"/>
            <person name="Wu L."/>
            <person name="Ma J."/>
        </authorList>
    </citation>
    <scope>NUCLEOTIDE SEQUENCE [LARGE SCALE GENOMIC DNA]</scope>
    <source>
        <strain evidence="11">JCM 18531</strain>
    </source>
</reference>
<name>A0ABP8Y717_9ACTN</name>
<feature type="domain" description="Histidine kinase" evidence="9">
    <location>
        <begin position="191"/>
        <end position="400"/>
    </location>
</feature>
<dbReference type="InterPro" id="IPR050351">
    <property type="entry name" value="BphY/WalK/GraS-like"/>
</dbReference>
<proteinExistence type="predicted"/>
<dbReference type="InterPro" id="IPR003661">
    <property type="entry name" value="HisK_dim/P_dom"/>
</dbReference>
<dbReference type="Proteomes" id="UP001499974">
    <property type="component" value="Unassembled WGS sequence"/>
</dbReference>
<comment type="caution">
    <text evidence="10">The sequence shown here is derived from an EMBL/GenBank/DDBJ whole genome shotgun (WGS) entry which is preliminary data.</text>
</comment>
<evidence type="ECO:0000259" key="9">
    <source>
        <dbReference type="PROSITE" id="PS50109"/>
    </source>
</evidence>
<dbReference type="EC" id="2.7.13.3" evidence="3"/>
<dbReference type="InterPro" id="IPR003594">
    <property type="entry name" value="HATPase_dom"/>
</dbReference>
<dbReference type="EMBL" id="BAABKM010000005">
    <property type="protein sequence ID" value="GAA4721832.1"/>
    <property type="molecule type" value="Genomic_DNA"/>
</dbReference>
<dbReference type="PROSITE" id="PS50109">
    <property type="entry name" value="HIS_KIN"/>
    <property type="match status" value="1"/>
</dbReference>
<dbReference type="PANTHER" id="PTHR42878">
    <property type="entry name" value="TWO-COMPONENT HISTIDINE KINASE"/>
    <property type="match status" value="1"/>
</dbReference>
<evidence type="ECO:0000256" key="8">
    <source>
        <dbReference type="ARBA" id="ARBA00039401"/>
    </source>
</evidence>
<evidence type="ECO:0000313" key="11">
    <source>
        <dbReference type="Proteomes" id="UP001499974"/>
    </source>
</evidence>
<keyword evidence="6" id="KW-0418">Kinase</keyword>
<dbReference type="PANTHER" id="PTHR42878:SF15">
    <property type="entry name" value="BACTERIOPHYTOCHROME"/>
    <property type="match status" value="1"/>
</dbReference>
<dbReference type="SMART" id="SM00388">
    <property type="entry name" value="HisKA"/>
    <property type="match status" value="1"/>
</dbReference>
<organism evidence="10 11">
    <name type="scientific">Nocardioides conyzicola</name>
    <dbReference type="NCBI Taxonomy" id="1651781"/>
    <lineage>
        <taxon>Bacteria</taxon>
        <taxon>Bacillati</taxon>
        <taxon>Actinomycetota</taxon>
        <taxon>Actinomycetes</taxon>
        <taxon>Propionibacteriales</taxon>
        <taxon>Nocardioidaceae</taxon>
        <taxon>Nocardioides</taxon>
    </lineage>
</organism>
<dbReference type="InterPro" id="IPR029016">
    <property type="entry name" value="GAF-like_dom_sf"/>
</dbReference>
<dbReference type="SMART" id="SM00387">
    <property type="entry name" value="HATPase_c"/>
    <property type="match status" value="1"/>
</dbReference>
<dbReference type="Gene3D" id="3.30.450.40">
    <property type="match status" value="1"/>
</dbReference>
<dbReference type="Pfam" id="PF00512">
    <property type="entry name" value="HisKA"/>
    <property type="match status" value="1"/>
</dbReference>
<dbReference type="InterPro" id="IPR036097">
    <property type="entry name" value="HisK_dim/P_sf"/>
</dbReference>
<dbReference type="PRINTS" id="PR00344">
    <property type="entry name" value="BCTRLSENSOR"/>
</dbReference>
<keyword evidence="7" id="KW-0902">Two-component regulatory system</keyword>
<comment type="catalytic activity">
    <reaction evidence="1">
        <text>ATP + protein L-histidine = ADP + protein N-phospho-L-histidine.</text>
        <dbReference type="EC" id="2.7.13.3"/>
    </reaction>
</comment>
<evidence type="ECO:0000256" key="1">
    <source>
        <dbReference type="ARBA" id="ARBA00000085"/>
    </source>
</evidence>
<gene>
    <name evidence="10" type="ORF">GCM10023349_47950</name>
</gene>
<evidence type="ECO:0000256" key="4">
    <source>
        <dbReference type="ARBA" id="ARBA00022553"/>
    </source>
</evidence>
<comment type="subcellular location">
    <subcellularLocation>
        <location evidence="2">Cell membrane</location>
    </subcellularLocation>
</comment>
<dbReference type="SMART" id="SM00065">
    <property type="entry name" value="GAF"/>
    <property type="match status" value="1"/>
</dbReference>
<dbReference type="CDD" id="cd00082">
    <property type="entry name" value="HisKA"/>
    <property type="match status" value="1"/>
</dbReference>
<dbReference type="Gene3D" id="3.30.565.10">
    <property type="entry name" value="Histidine kinase-like ATPase, C-terminal domain"/>
    <property type="match status" value="1"/>
</dbReference>
<dbReference type="SUPFAM" id="SSF55781">
    <property type="entry name" value="GAF domain-like"/>
    <property type="match status" value="1"/>
</dbReference>
<sequence>MTRDRVRINLRVVTTTGGPDAARVAEIGKYQVLVHPPRADLLAIVEIAAQVAQTPMATINLITDTEQHQIATHGFDPSVCAREDSMCNVVLHEGRPVVVPDASLDPRFRDNPFVTGAIGNVRFYATHQLLTPEGVVIGTLCVFDEVPRSLTDEQERALLGLADRVVDLLELEFRTRELERSNEQLAAFAGQVSHDLRNPLTAVTLSLKMIEEEVSASEDDQLEMTFLVQRAIGGADRMQSLINDLLAFARVGGELQRGPVDLAAVVADVQEDLAAALAGTTVVVGELPTVVGDPVQLRAVLQNLVANAAKFVRPGQPAHIEVDSTRIGDRWRVEVRDCGPGVPADQQERVFQPLARVNEDVEGSGIGLTTCRRIVEAHGGRIGLTDAPYGGTCAWFELPD</sequence>
<evidence type="ECO:0000313" key="10">
    <source>
        <dbReference type="EMBL" id="GAA4721832.1"/>
    </source>
</evidence>
<dbReference type="Pfam" id="PF01590">
    <property type="entry name" value="GAF"/>
    <property type="match status" value="1"/>
</dbReference>
<keyword evidence="5" id="KW-0808">Transferase</keyword>
<evidence type="ECO:0000256" key="5">
    <source>
        <dbReference type="ARBA" id="ARBA00022679"/>
    </source>
</evidence>
<dbReference type="SUPFAM" id="SSF47384">
    <property type="entry name" value="Homodimeric domain of signal transducing histidine kinase"/>
    <property type="match status" value="1"/>
</dbReference>
<accession>A0ABP8Y717</accession>
<protein>
    <recommendedName>
        <fullName evidence="8">Sensor-like histidine kinase SenX3</fullName>
        <ecNumber evidence="3">2.7.13.3</ecNumber>
    </recommendedName>
</protein>
<dbReference type="InterPro" id="IPR005467">
    <property type="entry name" value="His_kinase_dom"/>
</dbReference>
<dbReference type="Pfam" id="PF02518">
    <property type="entry name" value="HATPase_c"/>
    <property type="match status" value="1"/>
</dbReference>
<dbReference type="InterPro" id="IPR036890">
    <property type="entry name" value="HATPase_C_sf"/>
</dbReference>
<evidence type="ECO:0000256" key="2">
    <source>
        <dbReference type="ARBA" id="ARBA00004236"/>
    </source>
</evidence>
<dbReference type="InterPro" id="IPR003018">
    <property type="entry name" value="GAF"/>
</dbReference>
<dbReference type="InterPro" id="IPR004358">
    <property type="entry name" value="Sig_transdc_His_kin-like_C"/>
</dbReference>
<keyword evidence="11" id="KW-1185">Reference proteome</keyword>
<evidence type="ECO:0000256" key="7">
    <source>
        <dbReference type="ARBA" id="ARBA00023012"/>
    </source>
</evidence>
<keyword evidence="4" id="KW-0597">Phosphoprotein</keyword>
<evidence type="ECO:0000256" key="3">
    <source>
        <dbReference type="ARBA" id="ARBA00012438"/>
    </source>
</evidence>